<evidence type="ECO:0000313" key="2">
    <source>
        <dbReference type="EMBL" id="CAK4033927.1"/>
    </source>
</evidence>
<dbReference type="AlphaFoldDB" id="A0AAI8Z7L1"/>
<gene>
    <name evidence="2" type="ORF">LECACI_7A009085</name>
</gene>
<name>A0AAI8Z7L1_9PEZI</name>
<proteinExistence type="predicted"/>
<feature type="compositionally biased region" description="Basic residues" evidence="1">
    <location>
        <begin position="1060"/>
        <end position="1070"/>
    </location>
</feature>
<feature type="region of interest" description="Disordered" evidence="1">
    <location>
        <begin position="1049"/>
        <end position="1090"/>
    </location>
</feature>
<feature type="region of interest" description="Disordered" evidence="1">
    <location>
        <begin position="745"/>
        <end position="771"/>
    </location>
</feature>
<dbReference type="Gene3D" id="6.10.140.920">
    <property type="match status" value="1"/>
</dbReference>
<dbReference type="EMBL" id="CAVMBE010000097">
    <property type="protein sequence ID" value="CAK4033927.1"/>
    <property type="molecule type" value="Genomic_DNA"/>
</dbReference>
<dbReference type="PANTHER" id="PTHR18937">
    <property type="entry name" value="STRUCTURAL MAINTENANCE OF CHROMOSOMES SMC FAMILY MEMBER"/>
    <property type="match status" value="1"/>
</dbReference>
<feature type="compositionally biased region" description="Basic and acidic residues" evidence="1">
    <location>
        <begin position="815"/>
        <end position="831"/>
    </location>
</feature>
<sequence length="1090" mass="125284">MPPKKTRAQAEAGSSQPAASRPRETRSASREPAPAPETRQTRAGRKRRLSDASNASSVATPGTTPSKRRKRVKVPAEKDHDMLEEVPEVMEEEDELAIDTEAGAEIDPPDTVEKSVRFSEALDEDIEEMHEGDTSIHVNFDEKFTATHMTPHPHRATIIKRRITASSLIGGSQESESKRSKHTSTRHSLPSVLSQQLGDSYTYVEEHEFAPLSEILKERIQKRTRIYQLYELLSAQKKQGNEEKVQTIQTELAGLIQSYRQTSAGEGAEEVDMFLDEDMPVLASQREVAYPELPVESQALELAASPGTSLAVSGRLSLSQSQFRSKEEQWDEERKRFADHIESLSNQATKATSKLKVLECEVSGLGFGLEGVDTLTVLASIRQSFNEIRERMQIVLPDSLPDNASNEDILEVTVANVEEFAKRLRVADRELQEKINFAAELSNQVQGLVDHLADAQIRYNNLHEKWGELDRANEDKERENEDILESLQQAEEDRDTTRAELEAKQEEFDVLKNENVDFANSVDRLTASLQHYRNEETRLQNLVSKMEEEHKATVANMNKEREETVRDLEDRLDTQYQSRKKAEEMVQERQRIIDGLEIRVDDLESERDQLRQQLLAMTDERDEQRDACEAAEADLQQKDDHIQDLETRVNRLEKELSELHGQIEELRGFNETERSERQALETELDERCAELEETNEKLREKGTEANELRQKLFEIQQRKEKEIKELEEKASERDEQYQQDIAEEVERREEAEERSQQHTRTIDELEARLEEVEDDMRTQLAERDQRISDLEDTLAEKNSELEELRDNLEAAQAESDEHAAQKAQQKEEAEARIHELEASIAERESEIRNMQTEAEDAASLHDSEIEDRDRRIAEFNHDVTRLQDEVAQLQKHKASLEQRVTEEAEQFLGFQGEKFAEIESLKAALEEKQHKIEVVVEKNETAERVWQENLEAKDEEITSLHREVDENYSTISSLRTNMASIKHLFEAFVEKANAKMAEIHEERRAELQKIHVDSQELQTDGFDALRQLDDLAAWEGELQTEHTAITTTKLEKSQAIASQSRRKTRGRKKRVMDSGVGMDETMISDSMLQE</sequence>
<evidence type="ECO:0000313" key="3">
    <source>
        <dbReference type="Proteomes" id="UP001296104"/>
    </source>
</evidence>
<feature type="region of interest" description="Disordered" evidence="1">
    <location>
        <begin position="1"/>
        <end position="112"/>
    </location>
</feature>
<reference evidence="2" key="1">
    <citation type="submission" date="2023-11" db="EMBL/GenBank/DDBJ databases">
        <authorList>
            <person name="Alioto T."/>
            <person name="Alioto T."/>
            <person name="Gomez Garrido J."/>
        </authorList>
    </citation>
    <scope>NUCLEOTIDE SEQUENCE</scope>
</reference>
<feature type="region of interest" description="Disordered" evidence="1">
    <location>
        <begin position="168"/>
        <end position="192"/>
    </location>
</feature>
<feature type="compositionally biased region" description="Basic and acidic residues" evidence="1">
    <location>
        <begin position="74"/>
        <end position="83"/>
    </location>
</feature>
<dbReference type="Gene3D" id="1.10.287.1490">
    <property type="match status" value="1"/>
</dbReference>
<feature type="compositionally biased region" description="Polar residues" evidence="1">
    <location>
        <begin position="51"/>
        <end position="65"/>
    </location>
</feature>
<dbReference type="Proteomes" id="UP001296104">
    <property type="component" value="Unassembled WGS sequence"/>
</dbReference>
<feature type="region of interest" description="Disordered" evidence="1">
    <location>
        <begin position="810"/>
        <end position="831"/>
    </location>
</feature>
<comment type="caution">
    <text evidence="2">The sequence shown here is derived from an EMBL/GenBank/DDBJ whole genome shotgun (WGS) entry which is preliminary data.</text>
</comment>
<keyword evidence="3" id="KW-1185">Reference proteome</keyword>
<feature type="compositionally biased region" description="Acidic residues" evidence="1">
    <location>
        <begin position="84"/>
        <end position="110"/>
    </location>
</feature>
<organism evidence="2 3">
    <name type="scientific">Lecanosticta acicola</name>
    <dbReference type="NCBI Taxonomy" id="111012"/>
    <lineage>
        <taxon>Eukaryota</taxon>
        <taxon>Fungi</taxon>
        <taxon>Dikarya</taxon>
        <taxon>Ascomycota</taxon>
        <taxon>Pezizomycotina</taxon>
        <taxon>Dothideomycetes</taxon>
        <taxon>Dothideomycetidae</taxon>
        <taxon>Mycosphaerellales</taxon>
        <taxon>Mycosphaerellaceae</taxon>
        <taxon>Lecanosticta</taxon>
    </lineage>
</organism>
<protein>
    <submittedName>
        <fullName evidence="2">Uncharacterized protein</fullName>
    </submittedName>
</protein>
<accession>A0AAI8Z7L1</accession>
<evidence type="ECO:0000256" key="1">
    <source>
        <dbReference type="SAM" id="MobiDB-lite"/>
    </source>
</evidence>